<keyword evidence="4 5" id="KW-0472">Membrane</keyword>
<dbReference type="InterPro" id="IPR052561">
    <property type="entry name" value="ComplexI_Subunit1"/>
</dbReference>
<dbReference type="EMBL" id="DRTU01000292">
    <property type="protein sequence ID" value="HHI01222.1"/>
    <property type="molecule type" value="Genomic_DNA"/>
</dbReference>
<evidence type="ECO:0000256" key="1">
    <source>
        <dbReference type="ARBA" id="ARBA00004141"/>
    </source>
</evidence>
<dbReference type="PANTHER" id="PTHR43359:SF1">
    <property type="entry name" value="FORMATE HYDROGENLYASE SUBUNIT 4-RELATED"/>
    <property type="match status" value="1"/>
</dbReference>
<dbReference type="Proteomes" id="UP000886217">
    <property type="component" value="Unassembled WGS sequence"/>
</dbReference>
<feature type="transmembrane region" description="Helical" evidence="5">
    <location>
        <begin position="6"/>
        <end position="27"/>
    </location>
</feature>
<feature type="transmembrane region" description="Helical" evidence="5">
    <location>
        <begin position="134"/>
        <end position="154"/>
    </location>
</feature>
<feature type="transmembrane region" description="Helical" evidence="5">
    <location>
        <begin position="271"/>
        <end position="293"/>
    </location>
</feature>
<evidence type="ECO:0000256" key="3">
    <source>
        <dbReference type="ARBA" id="ARBA00022989"/>
    </source>
</evidence>
<dbReference type="InterPro" id="IPR001694">
    <property type="entry name" value="NADH_UbQ_OxRdtase_su1/FPO"/>
</dbReference>
<dbReference type="GO" id="GO:0005886">
    <property type="term" value="C:plasma membrane"/>
    <property type="evidence" value="ECO:0007669"/>
    <property type="project" value="TreeGrafter"/>
</dbReference>
<feature type="transmembrane region" description="Helical" evidence="5">
    <location>
        <begin position="100"/>
        <end position="122"/>
    </location>
</feature>
<dbReference type="AlphaFoldDB" id="A0A7C5JXE8"/>
<feature type="transmembrane region" description="Helical" evidence="5">
    <location>
        <begin position="305"/>
        <end position="328"/>
    </location>
</feature>
<dbReference type="PANTHER" id="PTHR43359">
    <property type="entry name" value="FORMATE HYDROGENLYASE SUBUNIT 4"/>
    <property type="match status" value="1"/>
</dbReference>
<name>A0A7C5JXE8_THELI</name>
<sequence length="329" mass="36319">MKILYVTVGLIAIYLYVSFASLLWEGLDRKLVARMQRRMGPPILQPFYDFLKLVSKESIIPRDANKFFEIAPILALAASIALLAYTPLGFEPILATKGDVIVFIYLLTLIAFVRVIGAVSSGSPYAQIGAQREIIMLASREVPMMLGLFTILWRLSKLGVEKPFSVGTFYQYNIWEIGTPLTIVGTFVLLMVFLLWLASEIEVGYFNIPEAETEVAEGPMAEYSGRHLALFKLSSALKEFASASLVVAIFFPWGVSGYLGLSGVGAVILDLVFHTLKAFAVLFVSMSIFRAITGRLRITQAVSMFWSRILPMSLIGVVLLVIDVLGVIA</sequence>
<reference evidence="6" key="1">
    <citation type="journal article" date="2020" name="mSystems">
        <title>Genome- and Community-Level Interaction Insights into Carbon Utilization and Element Cycling Functions of Hydrothermarchaeota in Hydrothermal Sediment.</title>
        <authorList>
            <person name="Zhou Z."/>
            <person name="Liu Y."/>
            <person name="Xu W."/>
            <person name="Pan J."/>
            <person name="Luo Z.H."/>
            <person name="Li M."/>
        </authorList>
    </citation>
    <scope>NUCLEOTIDE SEQUENCE [LARGE SCALE GENOMIC DNA]</scope>
    <source>
        <strain evidence="6">HyVt-93</strain>
    </source>
</reference>
<gene>
    <name evidence="6" type="ORF">ENL40_07165</name>
</gene>
<keyword evidence="3 5" id="KW-1133">Transmembrane helix</keyword>
<proteinExistence type="predicted"/>
<feature type="transmembrane region" description="Helical" evidence="5">
    <location>
        <begin position="240"/>
        <end position="259"/>
    </location>
</feature>
<protein>
    <submittedName>
        <fullName evidence="6">CO-induced hydrogenase subunit K</fullName>
    </submittedName>
</protein>
<feature type="transmembrane region" description="Helical" evidence="5">
    <location>
        <begin position="174"/>
        <end position="198"/>
    </location>
</feature>
<evidence type="ECO:0000256" key="4">
    <source>
        <dbReference type="ARBA" id="ARBA00023136"/>
    </source>
</evidence>
<organism evidence="6">
    <name type="scientific">Thermococcus litoralis</name>
    <dbReference type="NCBI Taxonomy" id="2265"/>
    <lineage>
        <taxon>Archaea</taxon>
        <taxon>Methanobacteriati</taxon>
        <taxon>Methanobacteriota</taxon>
        <taxon>Thermococci</taxon>
        <taxon>Thermococcales</taxon>
        <taxon>Thermococcaceae</taxon>
        <taxon>Thermococcus</taxon>
    </lineage>
</organism>
<comment type="caution">
    <text evidence="6">The sequence shown here is derived from an EMBL/GenBank/DDBJ whole genome shotgun (WGS) entry which is preliminary data.</text>
</comment>
<evidence type="ECO:0000256" key="2">
    <source>
        <dbReference type="ARBA" id="ARBA00022692"/>
    </source>
</evidence>
<dbReference type="Pfam" id="PF00146">
    <property type="entry name" value="NADHdh"/>
    <property type="match status" value="1"/>
</dbReference>
<evidence type="ECO:0000313" key="6">
    <source>
        <dbReference type="EMBL" id="HHI01222.1"/>
    </source>
</evidence>
<evidence type="ECO:0000256" key="5">
    <source>
        <dbReference type="SAM" id="Phobius"/>
    </source>
</evidence>
<keyword evidence="2 5" id="KW-0812">Transmembrane</keyword>
<comment type="subcellular location">
    <subcellularLocation>
        <location evidence="1">Membrane</location>
        <topology evidence="1">Multi-pass membrane protein</topology>
    </subcellularLocation>
</comment>
<feature type="transmembrane region" description="Helical" evidence="5">
    <location>
        <begin position="67"/>
        <end position="88"/>
    </location>
</feature>
<accession>A0A7C5JXE8</accession>